<dbReference type="STRING" id="383855.M2YGI3"/>
<accession>M2YGI3</accession>
<evidence type="ECO:0000313" key="2">
    <source>
        <dbReference type="Proteomes" id="UP000016932"/>
    </source>
</evidence>
<dbReference type="Proteomes" id="UP000016932">
    <property type="component" value="Unassembled WGS sequence"/>
</dbReference>
<protein>
    <submittedName>
        <fullName evidence="1">Uncharacterized protein</fullName>
    </submittedName>
</protein>
<proteinExistence type="predicted"/>
<dbReference type="HOGENOM" id="CLU_1448314_0_0_1"/>
<keyword evidence="2" id="KW-1185">Reference proteome</keyword>
<sequence length="187" mass="21805">MGEEDNRAAQRRRYASKIIKLHAGQGGDFPDDHVDTVTSYAHWLYHREISDVNFRRDGKLYPDHMFLVSLWLFGDKVQDDKFCDAAICAVLDTMDDDRYVSLSIPDEAAINKAYDSTPFDSPLRRFFVAVLADHCQEEWFETNDYNAEFVQDLAKELVRRRGFKNYKSYSKEAVSATFNHMNNYMSM</sequence>
<dbReference type="VEuPathDB" id="FungiDB:MYCFIDRAFT_200909"/>
<reference evidence="1 2" key="1">
    <citation type="journal article" date="2012" name="PLoS Pathog.">
        <title>Diverse lifestyles and strategies of plant pathogenesis encoded in the genomes of eighteen Dothideomycetes fungi.</title>
        <authorList>
            <person name="Ohm R.A."/>
            <person name="Feau N."/>
            <person name="Henrissat B."/>
            <person name="Schoch C.L."/>
            <person name="Horwitz B.A."/>
            <person name="Barry K.W."/>
            <person name="Condon B.J."/>
            <person name="Copeland A.C."/>
            <person name="Dhillon B."/>
            <person name="Glaser F."/>
            <person name="Hesse C.N."/>
            <person name="Kosti I."/>
            <person name="LaButti K."/>
            <person name="Lindquist E.A."/>
            <person name="Lucas S."/>
            <person name="Salamov A.A."/>
            <person name="Bradshaw R.E."/>
            <person name="Ciuffetti L."/>
            <person name="Hamelin R.C."/>
            <person name="Kema G.H.J."/>
            <person name="Lawrence C."/>
            <person name="Scott J.A."/>
            <person name="Spatafora J.W."/>
            <person name="Turgeon B.G."/>
            <person name="de Wit P.J.G.M."/>
            <person name="Zhong S."/>
            <person name="Goodwin S.B."/>
            <person name="Grigoriev I.V."/>
        </authorList>
    </citation>
    <scope>NUCLEOTIDE SEQUENCE [LARGE SCALE GENOMIC DNA]</scope>
    <source>
        <strain evidence="1 2">CIRAD86</strain>
    </source>
</reference>
<dbReference type="KEGG" id="pfj:MYCFIDRAFT_200909"/>
<name>M2YGI3_PSEFD</name>
<dbReference type="OrthoDB" id="3648633at2759"/>
<dbReference type="GeneID" id="19335907"/>
<dbReference type="EMBL" id="KB446573">
    <property type="protein sequence ID" value="EME76910.1"/>
    <property type="molecule type" value="Genomic_DNA"/>
</dbReference>
<evidence type="ECO:0000313" key="1">
    <source>
        <dbReference type="EMBL" id="EME76910.1"/>
    </source>
</evidence>
<dbReference type="AlphaFoldDB" id="M2YGI3"/>
<dbReference type="RefSeq" id="XP_007932548.1">
    <property type="nucleotide sequence ID" value="XM_007934357.1"/>
</dbReference>
<organism evidence="1 2">
    <name type="scientific">Pseudocercospora fijiensis (strain CIRAD86)</name>
    <name type="common">Black leaf streak disease fungus</name>
    <name type="synonym">Mycosphaerella fijiensis</name>
    <dbReference type="NCBI Taxonomy" id="383855"/>
    <lineage>
        <taxon>Eukaryota</taxon>
        <taxon>Fungi</taxon>
        <taxon>Dikarya</taxon>
        <taxon>Ascomycota</taxon>
        <taxon>Pezizomycotina</taxon>
        <taxon>Dothideomycetes</taxon>
        <taxon>Dothideomycetidae</taxon>
        <taxon>Mycosphaerellales</taxon>
        <taxon>Mycosphaerellaceae</taxon>
        <taxon>Pseudocercospora</taxon>
    </lineage>
</organism>
<gene>
    <name evidence="1" type="ORF">MYCFIDRAFT_200909</name>
</gene>